<name>A0ABS3Q0R1_9FLAO</name>
<sequence length="104" mass="12701">MKRKTIDFLKSLLYGYRLYLTVLFFFMIIMIFIGSGSFLAHHEYDKEIEKLNKQKQFLQKEIEVDRKQLEELYTEEGKEKLGREAYYLKHDDEEVFIIEYDTIN</sequence>
<proteinExistence type="predicted"/>
<keyword evidence="2" id="KW-0812">Transmembrane</keyword>
<dbReference type="Pfam" id="PF04977">
    <property type="entry name" value="DivIC"/>
    <property type="match status" value="1"/>
</dbReference>
<comment type="caution">
    <text evidence="3">The sequence shown here is derived from an EMBL/GenBank/DDBJ whole genome shotgun (WGS) entry which is preliminary data.</text>
</comment>
<accession>A0ABS3Q0R1</accession>
<keyword evidence="2" id="KW-0472">Membrane</keyword>
<evidence type="ECO:0000256" key="1">
    <source>
        <dbReference type="SAM" id="Coils"/>
    </source>
</evidence>
<dbReference type="InterPro" id="IPR007060">
    <property type="entry name" value="FtsL/DivIC"/>
</dbReference>
<dbReference type="EMBL" id="JAGDYP010000011">
    <property type="protein sequence ID" value="MBO1885042.1"/>
    <property type="molecule type" value="Genomic_DNA"/>
</dbReference>
<keyword evidence="4" id="KW-1185">Reference proteome</keyword>
<organism evidence="3 4">
    <name type="scientific">Capnocytophaga bilenii</name>
    <dbReference type="NCBI Taxonomy" id="2819369"/>
    <lineage>
        <taxon>Bacteria</taxon>
        <taxon>Pseudomonadati</taxon>
        <taxon>Bacteroidota</taxon>
        <taxon>Flavobacteriia</taxon>
        <taxon>Flavobacteriales</taxon>
        <taxon>Flavobacteriaceae</taxon>
        <taxon>Capnocytophaga</taxon>
    </lineage>
</organism>
<gene>
    <name evidence="3" type="ORF">J4N46_11615</name>
</gene>
<feature type="transmembrane region" description="Helical" evidence="2">
    <location>
        <begin position="18"/>
        <end position="40"/>
    </location>
</feature>
<evidence type="ECO:0000313" key="3">
    <source>
        <dbReference type="EMBL" id="MBO1885042.1"/>
    </source>
</evidence>
<dbReference type="RefSeq" id="WP_009415870.1">
    <property type="nucleotide sequence ID" value="NZ_JAGDYP010000011.1"/>
</dbReference>
<feature type="coiled-coil region" evidence="1">
    <location>
        <begin position="41"/>
        <end position="75"/>
    </location>
</feature>
<keyword evidence="1" id="KW-0175">Coiled coil</keyword>
<reference evidence="3 4" key="1">
    <citation type="submission" date="2021-03" db="EMBL/GenBank/DDBJ databases">
        <title>Isolation and description of Capnocytophaga bilenii sp. nov., a novel Capnocytophaga species, isolated from a gingivitis subject.</title>
        <authorList>
            <person name="Antezack A."/>
            <person name="Monnet-Corti V."/>
            <person name="La Scola B."/>
        </authorList>
    </citation>
    <scope>NUCLEOTIDE SEQUENCE [LARGE SCALE GENOMIC DNA]</scope>
    <source>
        <strain evidence="3 4">Marseille-Q4570</strain>
    </source>
</reference>
<protein>
    <submittedName>
        <fullName evidence="3">DUF5320 domain-containing protein</fullName>
    </submittedName>
</protein>
<evidence type="ECO:0000256" key="2">
    <source>
        <dbReference type="SAM" id="Phobius"/>
    </source>
</evidence>
<keyword evidence="2" id="KW-1133">Transmembrane helix</keyword>
<evidence type="ECO:0000313" key="4">
    <source>
        <dbReference type="Proteomes" id="UP000681610"/>
    </source>
</evidence>
<dbReference type="Proteomes" id="UP000681610">
    <property type="component" value="Unassembled WGS sequence"/>
</dbReference>